<evidence type="ECO:0000313" key="3">
    <source>
        <dbReference type="WBParaSite" id="TREG1_18870.1"/>
    </source>
</evidence>
<proteinExistence type="predicted"/>
<reference evidence="3" key="2">
    <citation type="submission" date="2023-11" db="UniProtKB">
        <authorList>
            <consortium name="WormBaseParasite"/>
        </authorList>
    </citation>
    <scope>IDENTIFICATION</scope>
</reference>
<keyword evidence="2" id="KW-1185">Reference proteome</keyword>
<feature type="compositionally biased region" description="Basic residues" evidence="1">
    <location>
        <begin position="76"/>
        <end position="85"/>
    </location>
</feature>
<feature type="region of interest" description="Disordered" evidence="1">
    <location>
        <begin position="1"/>
        <end position="26"/>
    </location>
</feature>
<feature type="compositionally biased region" description="Polar residues" evidence="1">
    <location>
        <begin position="62"/>
        <end position="72"/>
    </location>
</feature>
<feature type="region of interest" description="Disordered" evidence="1">
    <location>
        <begin position="62"/>
        <end position="85"/>
    </location>
</feature>
<accession>A0AA85J9Q0</accession>
<evidence type="ECO:0000313" key="2">
    <source>
        <dbReference type="Proteomes" id="UP000050795"/>
    </source>
</evidence>
<dbReference type="AlphaFoldDB" id="A0AA85J9Q0"/>
<dbReference type="WBParaSite" id="TREG1_18870.1">
    <property type="protein sequence ID" value="TREG1_18870.1"/>
    <property type="gene ID" value="TREG1_18870"/>
</dbReference>
<organism evidence="2 3">
    <name type="scientific">Trichobilharzia regenti</name>
    <name type="common">Nasal bird schistosome</name>
    <dbReference type="NCBI Taxonomy" id="157069"/>
    <lineage>
        <taxon>Eukaryota</taxon>
        <taxon>Metazoa</taxon>
        <taxon>Spiralia</taxon>
        <taxon>Lophotrochozoa</taxon>
        <taxon>Platyhelminthes</taxon>
        <taxon>Trematoda</taxon>
        <taxon>Digenea</taxon>
        <taxon>Strigeidida</taxon>
        <taxon>Schistosomatoidea</taxon>
        <taxon>Schistosomatidae</taxon>
        <taxon>Trichobilharzia</taxon>
    </lineage>
</organism>
<protein>
    <submittedName>
        <fullName evidence="3">Ovule protein</fullName>
    </submittedName>
</protein>
<dbReference type="Proteomes" id="UP000050795">
    <property type="component" value="Unassembled WGS sequence"/>
</dbReference>
<reference evidence="2" key="1">
    <citation type="submission" date="2022-06" db="EMBL/GenBank/DDBJ databases">
        <authorList>
            <person name="Berger JAMES D."/>
            <person name="Berger JAMES D."/>
        </authorList>
    </citation>
    <scope>NUCLEOTIDE SEQUENCE [LARGE SCALE GENOMIC DNA]</scope>
</reference>
<sequence length="85" mass="9481">MLAFGSSQIKRHSLSSSGSLLPSPPVVYIHHSESLNRTPPTDQGNDMHHFRVVSSDKQRTSFADLNNTSADVQRSRLPKLKHVNM</sequence>
<evidence type="ECO:0000256" key="1">
    <source>
        <dbReference type="SAM" id="MobiDB-lite"/>
    </source>
</evidence>
<name>A0AA85J9Q0_TRIRE</name>